<protein>
    <submittedName>
        <fullName evidence="2">Uncharacterized protein</fullName>
    </submittedName>
</protein>
<organism evidence="2 3">
    <name type="scientific">Puccinia coronata f. sp. avenae</name>
    <dbReference type="NCBI Taxonomy" id="200324"/>
    <lineage>
        <taxon>Eukaryota</taxon>
        <taxon>Fungi</taxon>
        <taxon>Dikarya</taxon>
        <taxon>Basidiomycota</taxon>
        <taxon>Pucciniomycotina</taxon>
        <taxon>Pucciniomycetes</taxon>
        <taxon>Pucciniales</taxon>
        <taxon>Pucciniaceae</taxon>
        <taxon>Puccinia</taxon>
    </lineage>
</organism>
<feature type="region of interest" description="Disordered" evidence="1">
    <location>
        <begin position="343"/>
        <end position="388"/>
    </location>
</feature>
<feature type="region of interest" description="Disordered" evidence="1">
    <location>
        <begin position="1"/>
        <end position="41"/>
    </location>
</feature>
<dbReference type="Proteomes" id="UP000235392">
    <property type="component" value="Unassembled WGS sequence"/>
</dbReference>
<comment type="caution">
    <text evidence="2">The sequence shown here is derived from an EMBL/GenBank/DDBJ whole genome shotgun (WGS) entry which is preliminary data.</text>
</comment>
<proteinExistence type="predicted"/>
<accession>A0A2N5SVY6</accession>
<evidence type="ECO:0000256" key="1">
    <source>
        <dbReference type="SAM" id="MobiDB-lite"/>
    </source>
</evidence>
<evidence type="ECO:0000313" key="3">
    <source>
        <dbReference type="Proteomes" id="UP000235392"/>
    </source>
</evidence>
<evidence type="ECO:0000313" key="2">
    <source>
        <dbReference type="EMBL" id="PLW17389.1"/>
    </source>
</evidence>
<feature type="compositionally biased region" description="Basic and acidic residues" evidence="1">
    <location>
        <begin position="379"/>
        <end position="388"/>
    </location>
</feature>
<dbReference type="EMBL" id="PGCI01000752">
    <property type="protein sequence ID" value="PLW17389.1"/>
    <property type="molecule type" value="Genomic_DNA"/>
</dbReference>
<gene>
    <name evidence="2" type="ORF">PCASD_23440</name>
</gene>
<name>A0A2N5SVY6_9BASI</name>
<dbReference type="AlphaFoldDB" id="A0A2N5SVY6"/>
<feature type="region of interest" description="Disordered" evidence="1">
    <location>
        <begin position="82"/>
        <end position="113"/>
    </location>
</feature>
<sequence length="388" mass="42796">MDPDQAVANVGEPAQELPRPPHNLLATPTPSPEPASPAASDLAGRAKVNDANFNFGRFERLEVRVNNLADCVNQINAEHMRANAGSPLRDAPNANDQARPHREANHPRRAAANEPTTQTVLTRLFSLGSPTPLEMALVRDWPAFSMHPQAKLVLTNASSQVLLLIDFSKTLHVAISSAIINHHWEHLDTLGASITNADYICAAENRVELYNTLLAKVTELKSNIINSVISQLGSRGLLDGPEFEQKVVLALEGSNRIRALRTKIFQMRLSHWQMLAILQHLTNEPNIKQQLDKAAATLRALRNQSANRVDLLTHGHDSAVPGASTSSFVRPSLKHGQYFGIKHGAPPSHMEHTQPQTEEAIKESDRPVTRKRTALSPENEVHSKRPRF</sequence>
<feature type="compositionally biased region" description="Basic and acidic residues" evidence="1">
    <location>
        <begin position="359"/>
        <end position="368"/>
    </location>
</feature>
<reference evidence="2 3" key="1">
    <citation type="submission" date="2017-11" db="EMBL/GenBank/DDBJ databases">
        <title>De novo assembly and phasing of dikaryotic genomes from two isolates of Puccinia coronata f. sp. avenae, the causal agent of oat crown rust.</title>
        <authorList>
            <person name="Miller M.E."/>
            <person name="Zhang Y."/>
            <person name="Omidvar V."/>
            <person name="Sperschneider J."/>
            <person name="Schwessinger B."/>
            <person name="Raley C."/>
            <person name="Palmer J.M."/>
            <person name="Garnica D."/>
            <person name="Upadhyaya N."/>
            <person name="Rathjen J."/>
            <person name="Taylor J.M."/>
            <person name="Park R.F."/>
            <person name="Dodds P.N."/>
            <person name="Hirsch C.D."/>
            <person name="Kianian S.F."/>
            <person name="Figueroa M."/>
        </authorList>
    </citation>
    <scope>NUCLEOTIDE SEQUENCE [LARGE SCALE GENOMIC DNA]</scope>
    <source>
        <strain evidence="2">12SD80</strain>
    </source>
</reference>